<keyword evidence="12" id="KW-1185">Reference proteome</keyword>
<dbReference type="SUPFAM" id="SSF56808">
    <property type="entry name" value="Ribosomal protein L1"/>
    <property type="match status" value="1"/>
</dbReference>
<evidence type="ECO:0000256" key="7">
    <source>
        <dbReference type="ARBA" id="ARBA00023242"/>
    </source>
</evidence>
<evidence type="ECO:0000256" key="1">
    <source>
        <dbReference type="ARBA" id="ARBA00004604"/>
    </source>
</evidence>
<dbReference type="CDD" id="cd00403">
    <property type="entry name" value="Ribosomal_L1"/>
    <property type="match status" value="1"/>
</dbReference>
<dbReference type="eggNOG" id="KOG1685">
    <property type="taxonomic scope" value="Eukaryota"/>
</dbReference>
<name>D8QXM2_SELML</name>
<evidence type="ECO:0000256" key="9">
    <source>
        <dbReference type="ARBA" id="ARBA00061550"/>
    </source>
</evidence>
<evidence type="ECO:0000313" key="12">
    <source>
        <dbReference type="Proteomes" id="UP000001514"/>
    </source>
</evidence>
<dbReference type="InterPro" id="IPR028364">
    <property type="entry name" value="Ribosomal_uL1/biogenesis"/>
</dbReference>
<evidence type="ECO:0000256" key="2">
    <source>
        <dbReference type="ARBA" id="ARBA00022499"/>
    </source>
</evidence>
<dbReference type="InterPro" id="IPR016095">
    <property type="entry name" value="Ribosomal_uL1_3-a/b-sand"/>
</dbReference>
<accession>D8QXM2</accession>
<protein>
    <recommendedName>
        <fullName evidence="10">Ribosomal L1 domain-containing protein 1</fullName>
    </recommendedName>
</protein>
<comment type="function">
    <text evidence="8">Regulates cellular senescence through inhibition of PTEN translation. Acts as a pro-apoptotic regulator in response to DNA damage.</text>
</comment>
<dbReference type="STRING" id="88036.D8QXM2"/>
<evidence type="ECO:0000313" key="11">
    <source>
        <dbReference type="EMBL" id="EFJ35064.1"/>
    </source>
</evidence>
<dbReference type="InterPro" id="IPR023674">
    <property type="entry name" value="Ribosomal_uL1-like"/>
</dbReference>
<evidence type="ECO:0000256" key="4">
    <source>
        <dbReference type="ARBA" id="ARBA00022843"/>
    </source>
</evidence>
<keyword evidence="5" id="KW-0007">Acetylation</keyword>
<feature type="non-terminal residue" evidence="11">
    <location>
        <position position="246"/>
    </location>
</feature>
<evidence type="ECO:0000256" key="8">
    <source>
        <dbReference type="ARBA" id="ARBA00054167"/>
    </source>
</evidence>
<feature type="non-terminal residue" evidence="11">
    <location>
        <position position="1"/>
    </location>
</feature>
<dbReference type="PANTHER" id="PTHR23105">
    <property type="entry name" value="RIBOSOMAL PROTEIN L7AE FAMILY MEMBER"/>
    <property type="match status" value="1"/>
</dbReference>
<evidence type="ECO:0000256" key="5">
    <source>
        <dbReference type="ARBA" id="ARBA00022990"/>
    </source>
</evidence>
<dbReference type="OMA" id="KKDTIRH"/>
<dbReference type="InterPro" id="IPR050257">
    <property type="entry name" value="eL8/uL1-like"/>
</dbReference>
<dbReference type="Gramene" id="EFJ35064">
    <property type="protein sequence ID" value="EFJ35064"/>
    <property type="gene ID" value="SELMODRAFT_66060"/>
</dbReference>
<dbReference type="Gene3D" id="3.40.50.790">
    <property type="match status" value="1"/>
</dbReference>
<dbReference type="Pfam" id="PF00687">
    <property type="entry name" value="Ribosomal_L1"/>
    <property type="match status" value="1"/>
</dbReference>
<evidence type="ECO:0000256" key="3">
    <source>
        <dbReference type="ARBA" id="ARBA00022553"/>
    </source>
</evidence>
<evidence type="ECO:0000256" key="10">
    <source>
        <dbReference type="ARBA" id="ARBA00070787"/>
    </source>
</evidence>
<dbReference type="GO" id="GO:0003723">
    <property type="term" value="F:RNA binding"/>
    <property type="evidence" value="ECO:0000318"/>
    <property type="project" value="GO_Central"/>
</dbReference>
<comment type="subcellular location">
    <subcellularLocation>
        <location evidence="1">Nucleus</location>
        <location evidence="1">Nucleolus</location>
    </subcellularLocation>
</comment>
<dbReference type="OrthoDB" id="10251727at2759"/>
<keyword evidence="2" id="KW-1017">Isopeptide bond</keyword>
<sequence>RVDSDRIGKAVDALLRWVAGAKDQQRIRLLDEDQLLYLVISLRKIPESARVRPHRIPIPHPLIEAGGSQEVCLIVNDLSRGMPRKEAKRKIAEEGLKVSKVLGFSKMKKDFASHESKRKLCGSYDLFLVDRRIQPFLSKALGKAFYQKKKIPIPVDLSKGQWKSQFESVCSSTFLFLSTGSCSVVKVARISQTREEIVENLMAVIDGVAGLMPKKWDSIMALHLKTMDSLALPIYQSKPSFPLKID</sequence>
<organism evidence="12">
    <name type="scientific">Selaginella moellendorffii</name>
    <name type="common">Spikemoss</name>
    <dbReference type="NCBI Taxonomy" id="88036"/>
    <lineage>
        <taxon>Eukaryota</taxon>
        <taxon>Viridiplantae</taxon>
        <taxon>Streptophyta</taxon>
        <taxon>Embryophyta</taxon>
        <taxon>Tracheophyta</taxon>
        <taxon>Lycopodiopsida</taxon>
        <taxon>Selaginellales</taxon>
        <taxon>Selaginellaceae</taxon>
        <taxon>Selaginella</taxon>
    </lineage>
</organism>
<dbReference type="Proteomes" id="UP000001514">
    <property type="component" value="Unassembled WGS sequence"/>
</dbReference>
<dbReference type="HOGENOM" id="CLU_026457_0_2_1"/>
<keyword evidence="6" id="KW-0175">Coiled coil</keyword>
<proteinExistence type="inferred from homology"/>
<dbReference type="InParanoid" id="D8QXM2"/>
<keyword evidence="7" id="KW-0539">Nucleus</keyword>
<dbReference type="EMBL" id="GL377568">
    <property type="protein sequence ID" value="EFJ35064.1"/>
    <property type="molecule type" value="Genomic_DNA"/>
</dbReference>
<keyword evidence="3" id="KW-0597">Phosphoprotein</keyword>
<dbReference type="FunFam" id="3.40.50.790:FF:000004">
    <property type="entry name" value="Ribosomal L1 domain-containing 1-like 1"/>
    <property type="match status" value="1"/>
</dbReference>
<dbReference type="FunCoup" id="D8QXM2">
    <property type="interactions" value="3663"/>
</dbReference>
<evidence type="ECO:0000256" key="6">
    <source>
        <dbReference type="ARBA" id="ARBA00023054"/>
    </source>
</evidence>
<dbReference type="KEGG" id="smo:SELMODRAFT_66060"/>
<dbReference type="AlphaFoldDB" id="D8QXM2"/>
<gene>
    <name evidence="11" type="ORF">SELMODRAFT_66060</name>
</gene>
<reference evidence="11 12" key="1">
    <citation type="journal article" date="2011" name="Science">
        <title>The Selaginella genome identifies genetic changes associated with the evolution of vascular plants.</title>
        <authorList>
            <person name="Banks J.A."/>
            <person name="Nishiyama T."/>
            <person name="Hasebe M."/>
            <person name="Bowman J.L."/>
            <person name="Gribskov M."/>
            <person name="dePamphilis C."/>
            <person name="Albert V.A."/>
            <person name="Aono N."/>
            <person name="Aoyama T."/>
            <person name="Ambrose B.A."/>
            <person name="Ashton N.W."/>
            <person name="Axtell M.J."/>
            <person name="Barker E."/>
            <person name="Barker M.S."/>
            <person name="Bennetzen J.L."/>
            <person name="Bonawitz N.D."/>
            <person name="Chapple C."/>
            <person name="Cheng C."/>
            <person name="Correa L.G."/>
            <person name="Dacre M."/>
            <person name="DeBarry J."/>
            <person name="Dreyer I."/>
            <person name="Elias M."/>
            <person name="Engstrom E.M."/>
            <person name="Estelle M."/>
            <person name="Feng L."/>
            <person name="Finet C."/>
            <person name="Floyd S.K."/>
            <person name="Frommer W.B."/>
            <person name="Fujita T."/>
            <person name="Gramzow L."/>
            <person name="Gutensohn M."/>
            <person name="Harholt J."/>
            <person name="Hattori M."/>
            <person name="Heyl A."/>
            <person name="Hirai T."/>
            <person name="Hiwatashi Y."/>
            <person name="Ishikawa M."/>
            <person name="Iwata M."/>
            <person name="Karol K.G."/>
            <person name="Koehler B."/>
            <person name="Kolukisaoglu U."/>
            <person name="Kubo M."/>
            <person name="Kurata T."/>
            <person name="Lalonde S."/>
            <person name="Li K."/>
            <person name="Li Y."/>
            <person name="Litt A."/>
            <person name="Lyons E."/>
            <person name="Manning G."/>
            <person name="Maruyama T."/>
            <person name="Michael T.P."/>
            <person name="Mikami K."/>
            <person name="Miyazaki S."/>
            <person name="Morinaga S."/>
            <person name="Murata T."/>
            <person name="Mueller-Roeber B."/>
            <person name="Nelson D.R."/>
            <person name="Obara M."/>
            <person name="Oguri Y."/>
            <person name="Olmstead R.G."/>
            <person name="Onodera N."/>
            <person name="Petersen B.L."/>
            <person name="Pils B."/>
            <person name="Prigge M."/>
            <person name="Rensing S.A."/>
            <person name="Riano-Pachon D.M."/>
            <person name="Roberts A.W."/>
            <person name="Sato Y."/>
            <person name="Scheller H.V."/>
            <person name="Schulz B."/>
            <person name="Schulz C."/>
            <person name="Shakirov E.V."/>
            <person name="Shibagaki N."/>
            <person name="Shinohara N."/>
            <person name="Shippen D.E."/>
            <person name="Soerensen I."/>
            <person name="Sotooka R."/>
            <person name="Sugimoto N."/>
            <person name="Sugita M."/>
            <person name="Sumikawa N."/>
            <person name="Tanurdzic M."/>
            <person name="Theissen G."/>
            <person name="Ulvskov P."/>
            <person name="Wakazuki S."/>
            <person name="Weng J.K."/>
            <person name="Willats W.W."/>
            <person name="Wipf D."/>
            <person name="Wolf P.G."/>
            <person name="Yang L."/>
            <person name="Zimmer A.D."/>
            <person name="Zhu Q."/>
            <person name="Mitros T."/>
            <person name="Hellsten U."/>
            <person name="Loque D."/>
            <person name="Otillar R."/>
            <person name="Salamov A."/>
            <person name="Schmutz J."/>
            <person name="Shapiro H."/>
            <person name="Lindquist E."/>
            <person name="Lucas S."/>
            <person name="Rokhsar D."/>
            <person name="Grigoriev I.V."/>
        </authorList>
    </citation>
    <scope>NUCLEOTIDE SEQUENCE [LARGE SCALE GENOMIC DNA]</scope>
</reference>
<comment type="similarity">
    <text evidence="9">Belongs to the universal ribosomal protein uL1 family. Highly divergent.</text>
</comment>
<keyword evidence="4" id="KW-0832">Ubl conjugation</keyword>
<dbReference type="GO" id="GO:0005730">
    <property type="term" value="C:nucleolus"/>
    <property type="evidence" value="ECO:0000318"/>
    <property type="project" value="GO_Central"/>
</dbReference>